<dbReference type="InterPro" id="IPR052895">
    <property type="entry name" value="HetReg/Transcr_Mod"/>
</dbReference>
<evidence type="ECO:0000313" key="3">
    <source>
        <dbReference type="EMBL" id="KAK3356050.1"/>
    </source>
</evidence>
<dbReference type="GeneID" id="87865171"/>
<dbReference type="RefSeq" id="XP_062687427.1">
    <property type="nucleotide sequence ID" value="XM_062828017.1"/>
</dbReference>
<evidence type="ECO:0000313" key="4">
    <source>
        <dbReference type="Proteomes" id="UP001278500"/>
    </source>
</evidence>
<dbReference type="PANTHER" id="PTHR24148:SF73">
    <property type="entry name" value="HET DOMAIN PROTEIN (AFU_ORTHOLOGUE AFUA_8G01020)"/>
    <property type="match status" value="1"/>
</dbReference>
<accession>A0AAE0JRD5</accession>
<dbReference type="Pfam" id="PF06985">
    <property type="entry name" value="HET"/>
    <property type="match status" value="1"/>
</dbReference>
<evidence type="ECO:0000256" key="1">
    <source>
        <dbReference type="SAM" id="MobiDB-lite"/>
    </source>
</evidence>
<protein>
    <submittedName>
        <fullName evidence="3">Heterokaryon incompatibility protein-domain-containing protein</fullName>
    </submittedName>
</protein>
<reference evidence="3" key="1">
    <citation type="journal article" date="2023" name="Mol. Phylogenet. Evol.">
        <title>Genome-scale phylogeny and comparative genomics of the fungal order Sordariales.</title>
        <authorList>
            <person name="Hensen N."/>
            <person name="Bonometti L."/>
            <person name="Westerberg I."/>
            <person name="Brannstrom I.O."/>
            <person name="Guillou S."/>
            <person name="Cros-Aarteil S."/>
            <person name="Calhoun S."/>
            <person name="Haridas S."/>
            <person name="Kuo A."/>
            <person name="Mondo S."/>
            <person name="Pangilinan J."/>
            <person name="Riley R."/>
            <person name="LaButti K."/>
            <person name="Andreopoulos B."/>
            <person name="Lipzen A."/>
            <person name="Chen C."/>
            <person name="Yan M."/>
            <person name="Daum C."/>
            <person name="Ng V."/>
            <person name="Clum A."/>
            <person name="Steindorff A."/>
            <person name="Ohm R.A."/>
            <person name="Martin F."/>
            <person name="Silar P."/>
            <person name="Natvig D.O."/>
            <person name="Lalanne C."/>
            <person name="Gautier V."/>
            <person name="Ament-Velasquez S.L."/>
            <person name="Kruys A."/>
            <person name="Hutchinson M.I."/>
            <person name="Powell A.J."/>
            <person name="Barry K."/>
            <person name="Miller A.N."/>
            <person name="Grigoriev I.V."/>
            <person name="Debuchy R."/>
            <person name="Gladieux P."/>
            <person name="Hiltunen Thoren M."/>
            <person name="Johannesson H."/>
        </authorList>
    </citation>
    <scope>NUCLEOTIDE SEQUENCE</scope>
    <source>
        <strain evidence="3">CBS 560.94</strain>
    </source>
</reference>
<feature type="domain" description="Heterokaryon incompatibility" evidence="2">
    <location>
        <begin position="131"/>
        <end position="323"/>
    </location>
</feature>
<dbReference type="InterPro" id="IPR010730">
    <property type="entry name" value="HET"/>
</dbReference>
<comment type="caution">
    <text evidence="3">The sequence shown here is derived from an EMBL/GenBank/DDBJ whole genome shotgun (WGS) entry which is preliminary data.</text>
</comment>
<organism evidence="3 4">
    <name type="scientific">Neurospora tetraspora</name>
    <dbReference type="NCBI Taxonomy" id="94610"/>
    <lineage>
        <taxon>Eukaryota</taxon>
        <taxon>Fungi</taxon>
        <taxon>Dikarya</taxon>
        <taxon>Ascomycota</taxon>
        <taxon>Pezizomycotina</taxon>
        <taxon>Sordariomycetes</taxon>
        <taxon>Sordariomycetidae</taxon>
        <taxon>Sordariales</taxon>
        <taxon>Sordariaceae</taxon>
        <taxon>Neurospora</taxon>
    </lineage>
</organism>
<dbReference type="Proteomes" id="UP001278500">
    <property type="component" value="Unassembled WGS sequence"/>
</dbReference>
<dbReference type="EMBL" id="JAUEPP010000001">
    <property type="protein sequence ID" value="KAK3356050.1"/>
    <property type="molecule type" value="Genomic_DNA"/>
</dbReference>
<dbReference type="AlphaFoldDB" id="A0AAE0JRD5"/>
<keyword evidence="4" id="KW-1185">Reference proteome</keyword>
<gene>
    <name evidence="3" type="ORF">B0H65DRAFT_505852</name>
</gene>
<feature type="region of interest" description="Disordered" evidence="1">
    <location>
        <begin position="40"/>
        <end position="65"/>
    </location>
</feature>
<dbReference type="PANTHER" id="PTHR24148">
    <property type="entry name" value="ANKYRIN REPEAT DOMAIN-CONTAINING PROTEIN 39 HOMOLOG-RELATED"/>
    <property type="match status" value="1"/>
</dbReference>
<reference evidence="3" key="2">
    <citation type="submission" date="2023-06" db="EMBL/GenBank/DDBJ databases">
        <authorList>
            <consortium name="Lawrence Berkeley National Laboratory"/>
            <person name="Haridas S."/>
            <person name="Hensen N."/>
            <person name="Bonometti L."/>
            <person name="Westerberg I."/>
            <person name="Brannstrom I.O."/>
            <person name="Guillou S."/>
            <person name="Cros-Aarteil S."/>
            <person name="Calhoun S."/>
            <person name="Kuo A."/>
            <person name="Mondo S."/>
            <person name="Pangilinan J."/>
            <person name="Riley R."/>
            <person name="Labutti K."/>
            <person name="Andreopoulos B."/>
            <person name="Lipzen A."/>
            <person name="Chen C."/>
            <person name="Yanf M."/>
            <person name="Daum C."/>
            <person name="Ng V."/>
            <person name="Clum A."/>
            <person name="Steindorff A."/>
            <person name="Ohm R."/>
            <person name="Martin F."/>
            <person name="Silar P."/>
            <person name="Natvig D."/>
            <person name="Lalanne C."/>
            <person name="Gautier V."/>
            <person name="Ament-Velasquez S.L."/>
            <person name="Kruys A."/>
            <person name="Hutchinson M.I."/>
            <person name="Powell A.J."/>
            <person name="Barry K."/>
            <person name="Miller A.N."/>
            <person name="Grigoriev I.V."/>
            <person name="Debuchy R."/>
            <person name="Gladieux P."/>
            <person name="Thoren M.H."/>
            <person name="Johannesson H."/>
        </authorList>
    </citation>
    <scope>NUCLEOTIDE SEQUENCE</scope>
    <source>
        <strain evidence="3">CBS 560.94</strain>
    </source>
</reference>
<proteinExistence type="predicted"/>
<evidence type="ECO:0000259" key="2">
    <source>
        <dbReference type="Pfam" id="PF06985"/>
    </source>
</evidence>
<name>A0AAE0JRD5_9PEZI</name>
<sequence length="504" mass="56913">MKVDGLGCDFMGGRNGQDSAVSYFRELAFNFRPLWSASNCLPPTPKDQPSPISRDLSREGSTTPRNVELAGCPAVEVETSGSPIPNDQLPRYGYTPLRSKELIRLIHFVPTLDAKIVLSLSEHILKDAPPYQALSYTWGDPSNVRDITILTPITTSASHDGSVSQSYPLHDRLTRFRFQDRVSIRALGLDTSSQQEVSAATLSVTYNCYSALRRLAYLPVHSDRAVWIDSICINQDDIQERNSQVALMSRIYLRCLRLVIDVGDESPTSDAAIDFIVQYHRHREAGKLDEHGVYDMTTGLHIRDIISEFYARPWFSRIWVLQEVYHGARSLRDERFPALLNCGRRSVEWSKFRPLHINVDSRPAGETENWYIELPTVAALPLVLRIVPRGWGGSISVDDKKLSWPRYVVDDRYTLDLLCLARINKATDPRDKVFALLSLQEFLSKDFPLKPDYGKSITEVYVETAVWLLRRVAVAERCGKSVSVCSRDSLHGCPTGVRGIWNNG</sequence>